<gene>
    <name evidence="6" type="ORF">LSCM1_00008</name>
</gene>
<feature type="repeat" description="TPR" evidence="5">
    <location>
        <begin position="206"/>
        <end position="239"/>
    </location>
</feature>
<dbReference type="PROSITE" id="PS50005">
    <property type="entry name" value="TPR"/>
    <property type="match status" value="4"/>
</dbReference>
<evidence type="ECO:0000256" key="5">
    <source>
        <dbReference type="PROSITE-ProRule" id="PRU00339"/>
    </source>
</evidence>
<evidence type="ECO:0000256" key="2">
    <source>
        <dbReference type="ARBA" id="ARBA00022490"/>
    </source>
</evidence>
<dbReference type="GO" id="GO:0005737">
    <property type="term" value="C:cytoplasm"/>
    <property type="evidence" value="ECO:0007669"/>
    <property type="project" value="UniProtKB-SubCell"/>
</dbReference>
<dbReference type="Pfam" id="PF00515">
    <property type="entry name" value="TPR_1"/>
    <property type="match status" value="1"/>
</dbReference>
<dbReference type="InterPro" id="IPR013105">
    <property type="entry name" value="TPR_2"/>
</dbReference>
<dbReference type="OrthoDB" id="2423701at2759"/>
<dbReference type="SUPFAM" id="SSF48452">
    <property type="entry name" value="TPR-like"/>
    <property type="match status" value="2"/>
</dbReference>
<reference evidence="6 7" key="1">
    <citation type="submission" date="2021-03" db="EMBL/GenBank/DDBJ databases">
        <title>Leishmania (Mundinia) martiniquensis Genome sequencing and assembly.</title>
        <authorList>
            <person name="Almutairi H."/>
            <person name="Gatherer D."/>
        </authorList>
    </citation>
    <scope>NUCLEOTIDE SEQUENCE [LARGE SCALE GENOMIC DNA]</scope>
    <source>
        <strain evidence="6">LSCM1</strain>
    </source>
</reference>
<feature type="repeat" description="TPR" evidence="5">
    <location>
        <begin position="72"/>
        <end position="105"/>
    </location>
</feature>
<keyword evidence="2" id="KW-0963">Cytoplasm</keyword>
<dbReference type="Proteomes" id="UP000673552">
    <property type="component" value="Chromosome 36"/>
</dbReference>
<dbReference type="PROSITE" id="PS50293">
    <property type="entry name" value="TPR_REGION"/>
    <property type="match status" value="1"/>
</dbReference>
<evidence type="ECO:0000313" key="7">
    <source>
        <dbReference type="Proteomes" id="UP000673552"/>
    </source>
</evidence>
<dbReference type="Pfam" id="PF07719">
    <property type="entry name" value="TPR_2"/>
    <property type="match status" value="2"/>
</dbReference>
<dbReference type="AlphaFoldDB" id="A0A836K9H2"/>
<feature type="repeat" description="TPR" evidence="5">
    <location>
        <begin position="6"/>
        <end position="34"/>
    </location>
</feature>
<dbReference type="PANTHER" id="PTHR22904:SF523">
    <property type="entry name" value="STRESS-INDUCED-PHOSPHOPROTEIN 1"/>
    <property type="match status" value="1"/>
</dbReference>
<dbReference type="FunFam" id="1.25.40.10:FF:000221">
    <property type="entry name" value="Mitochondrial import receptor subunit TOM34"/>
    <property type="match status" value="1"/>
</dbReference>
<dbReference type="InterPro" id="IPR019734">
    <property type="entry name" value="TPR_rpt"/>
</dbReference>
<keyword evidence="3" id="KW-0677">Repeat</keyword>
<organism evidence="6 7">
    <name type="scientific">Leishmania martiniquensis</name>
    <dbReference type="NCBI Taxonomy" id="1580590"/>
    <lineage>
        <taxon>Eukaryota</taxon>
        <taxon>Discoba</taxon>
        <taxon>Euglenozoa</taxon>
        <taxon>Kinetoplastea</taxon>
        <taxon>Metakinetoplastina</taxon>
        <taxon>Trypanosomatida</taxon>
        <taxon>Trypanosomatidae</taxon>
        <taxon>Leishmaniinae</taxon>
        <taxon>Leishmania</taxon>
    </lineage>
</organism>
<dbReference type="PANTHER" id="PTHR22904">
    <property type="entry name" value="TPR REPEAT CONTAINING PROTEIN"/>
    <property type="match status" value="1"/>
</dbReference>
<evidence type="ECO:0008006" key="8">
    <source>
        <dbReference type="Google" id="ProtNLM"/>
    </source>
</evidence>
<evidence type="ECO:0000256" key="1">
    <source>
        <dbReference type="ARBA" id="ARBA00004496"/>
    </source>
</evidence>
<evidence type="ECO:0000256" key="4">
    <source>
        <dbReference type="ARBA" id="ARBA00022803"/>
    </source>
</evidence>
<keyword evidence="7" id="KW-1185">Reference proteome</keyword>
<dbReference type="EMBL" id="JAFEUZ010000036">
    <property type="protein sequence ID" value="KAG5463837.1"/>
    <property type="molecule type" value="Genomic_DNA"/>
</dbReference>
<dbReference type="GO" id="GO:0051879">
    <property type="term" value="F:Hsp90 protein binding"/>
    <property type="evidence" value="ECO:0007669"/>
    <property type="project" value="TreeGrafter"/>
</dbReference>
<dbReference type="Gene3D" id="1.25.40.10">
    <property type="entry name" value="Tetratricopeptide repeat domain"/>
    <property type="match status" value="2"/>
</dbReference>
<dbReference type="KEGG" id="lmat:92510181"/>
<dbReference type="SMART" id="SM00028">
    <property type="entry name" value="TPR"/>
    <property type="match status" value="6"/>
</dbReference>
<comment type="caution">
    <text evidence="6">The sequence shown here is derived from an EMBL/GenBank/DDBJ whole genome shotgun (WGS) entry which is preliminary data.</text>
</comment>
<evidence type="ECO:0000256" key="3">
    <source>
        <dbReference type="ARBA" id="ARBA00022737"/>
    </source>
</evidence>
<sequence length="256" mass="28997">MEDFKAKGNDAFRLKKYDEAIEWYTKAIALDPDSEASGALYSNRAGSWQNLGNFERAASDSEQCIRVRPNWLKGYFRKGVAMESMGKYDEAQRAFQEALKLSPGNEEVMDKLQNINTKLRERNEKARSRECKTPEEAKVLGNSLFKDGKYDQAAEFYTRAIELQKEPVKEKAVYYANRAACHQQTHMYALMVDDCNAAVTIDPENVKAYLRRGIAYEGMEKWKLALADFTKAQSLSPGVAGASQGILRCQRALRSC</sequence>
<evidence type="ECO:0000313" key="6">
    <source>
        <dbReference type="EMBL" id="KAG5463837.1"/>
    </source>
</evidence>
<dbReference type="RefSeq" id="XP_067173774.1">
    <property type="nucleotide sequence ID" value="XM_067317669.1"/>
</dbReference>
<feature type="repeat" description="TPR" evidence="5">
    <location>
        <begin position="134"/>
        <end position="167"/>
    </location>
</feature>
<keyword evidence="4 5" id="KW-0802">TPR repeat</keyword>
<comment type="subcellular location">
    <subcellularLocation>
        <location evidence="1">Cytoplasm</location>
    </subcellularLocation>
</comment>
<dbReference type="FunFam" id="1.25.40.10:FF:000020">
    <property type="entry name" value="Stress-induced phosphoprotein 1"/>
    <property type="match status" value="1"/>
</dbReference>
<accession>A0A836K9H2</accession>
<protein>
    <recommendedName>
        <fullName evidence="8">Stress-inducible protein STI1 homolog</fullName>
    </recommendedName>
</protein>
<name>A0A836K9H2_9TRYP</name>
<proteinExistence type="predicted"/>
<dbReference type="InterPro" id="IPR011990">
    <property type="entry name" value="TPR-like_helical_dom_sf"/>
</dbReference>
<dbReference type="GeneID" id="92510181"/>